<protein>
    <submittedName>
        <fullName evidence="1">Pyridoxamine 5'-phosphate oxidase</fullName>
    </submittedName>
</protein>
<dbReference type="SUPFAM" id="SSF50475">
    <property type="entry name" value="FMN-binding split barrel"/>
    <property type="match status" value="1"/>
</dbReference>
<sequence>MEPIRYTQRICEDKEKINRFLTETRVGTLSMWDGETGPYALPVNYIYWNGNIYFHGMGSGKKNDLLAKNPAVCFTVFEEFGTVVDPVPAKCDTAYLSVVIFGKAVPVQDLEEKTGALAVLMEKFLPGFFKNSLSPAFVEQYRSSFDNNAVAVYRICPEVLTAKENSVDKEQLFPQPQK</sequence>
<dbReference type="PANTHER" id="PTHR34071">
    <property type="entry name" value="5-NITROIMIDAZOLE ANTIBIOTICS RESISTANCE PROTEIN, NIMA-FAMILY-RELATED PROTEIN-RELATED"/>
    <property type="match status" value="1"/>
</dbReference>
<dbReference type="Pfam" id="PF12900">
    <property type="entry name" value="Pyridox_ox_2"/>
    <property type="match status" value="1"/>
</dbReference>
<dbReference type="EMBL" id="AP018449">
    <property type="protein sequence ID" value="BBB90010.1"/>
    <property type="molecule type" value="Genomic_DNA"/>
</dbReference>
<evidence type="ECO:0000313" key="2">
    <source>
        <dbReference type="Proteomes" id="UP000276437"/>
    </source>
</evidence>
<dbReference type="PANTHER" id="PTHR34071:SF2">
    <property type="entry name" value="FLAVIN-NUCLEOTIDE-BINDING PROTEIN"/>
    <property type="match status" value="1"/>
</dbReference>
<gene>
    <name evidence="1" type="ORF">MAMMFC1_00654</name>
</gene>
<reference evidence="1 2" key="1">
    <citation type="journal article" date="2018" name="Int. J. Syst. Evol. Microbiol.">
        <title>Methylomusa anaerophila gen. nov., sp. nov., an anaerobic methanol-utilizing bacterium isolated from a microbial fuel cell.</title>
        <authorList>
            <person name="Amano N."/>
            <person name="Yamamuro A."/>
            <person name="Miyahara M."/>
            <person name="Kouzuma A."/>
            <person name="Abe T."/>
            <person name="Watanabe K."/>
        </authorList>
    </citation>
    <scope>NUCLEOTIDE SEQUENCE [LARGE SCALE GENOMIC DNA]</scope>
    <source>
        <strain evidence="1 2">MMFC1</strain>
    </source>
</reference>
<dbReference type="OrthoDB" id="9794935at2"/>
<accession>A0A348AG12</accession>
<dbReference type="KEGG" id="mana:MAMMFC1_00654"/>
<organism evidence="1 2">
    <name type="scientific">Methylomusa anaerophila</name>
    <dbReference type="NCBI Taxonomy" id="1930071"/>
    <lineage>
        <taxon>Bacteria</taxon>
        <taxon>Bacillati</taxon>
        <taxon>Bacillota</taxon>
        <taxon>Negativicutes</taxon>
        <taxon>Selenomonadales</taxon>
        <taxon>Sporomusaceae</taxon>
        <taxon>Methylomusa</taxon>
    </lineage>
</organism>
<dbReference type="AlphaFoldDB" id="A0A348AG12"/>
<dbReference type="Gene3D" id="2.30.110.10">
    <property type="entry name" value="Electron Transport, Fmn-binding Protein, Chain A"/>
    <property type="match status" value="1"/>
</dbReference>
<keyword evidence="2" id="KW-1185">Reference proteome</keyword>
<name>A0A348AG12_9FIRM</name>
<dbReference type="RefSeq" id="WP_126306430.1">
    <property type="nucleotide sequence ID" value="NZ_AP018449.1"/>
</dbReference>
<dbReference type="InterPro" id="IPR012349">
    <property type="entry name" value="Split_barrel_FMN-bd"/>
</dbReference>
<dbReference type="Proteomes" id="UP000276437">
    <property type="component" value="Chromosome"/>
</dbReference>
<dbReference type="InterPro" id="IPR024747">
    <property type="entry name" value="Pyridox_Oxase-rel"/>
</dbReference>
<evidence type="ECO:0000313" key="1">
    <source>
        <dbReference type="EMBL" id="BBB90010.1"/>
    </source>
</evidence>
<proteinExistence type="predicted"/>